<dbReference type="Proteomes" id="UP000651475">
    <property type="component" value="Unassembled WGS sequence"/>
</dbReference>
<dbReference type="InterPro" id="IPR010992">
    <property type="entry name" value="IHF-like_DNA-bd_dom_sf"/>
</dbReference>
<evidence type="ECO:0000256" key="1">
    <source>
        <dbReference type="ARBA" id="ARBA00023125"/>
    </source>
</evidence>
<keyword evidence="4" id="KW-1185">Reference proteome</keyword>
<keyword evidence="1" id="KW-0238">DNA-binding</keyword>
<dbReference type="EMBL" id="JACOOJ010000003">
    <property type="protein sequence ID" value="MBC5631662.1"/>
    <property type="molecule type" value="Genomic_DNA"/>
</dbReference>
<dbReference type="Gene3D" id="4.10.520.10">
    <property type="entry name" value="IHF-like DNA-binding proteins"/>
    <property type="match status" value="1"/>
</dbReference>
<organism evidence="3 4">
    <name type="scientific">Parabacteroides hominis</name>
    <dbReference type="NCBI Taxonomy" id="2763057"/>
    <lineage>
        <taxon>Bacteria</taxon>
        <taxon>Pseudomonadati</taxon>
        <taxon>Bacteroidota</taxon>
        <taxon>Bacteroidia</taxon>
        <taxon>Bacteroidales</taxon>
        <taxon>Tannerellaceae</taxon>
        <taxon>Parabacteroides</taxon>
    </lineage>
</organism>
<comment type="caution">
    <text evidence="3">The sequence shown here is derived from an EMBL/GenBank/DDBJ whole genome shotgun (WGS) entry which is preliminary data.</text>
</comment>
<evidence type="ECO:0000313" key="4">
    <source>
        <dbReference type="Proteomes" id="UP000651475"/>
    </source>
</evidence>
<proteinExistence type="predicted"/>
<dbReference type="InterPro" id="IPR041607">
    <property type="entry name" value="HU-HIG"/>
</dbReference>
<dbReference type="Pfam" id="PF18291">
    <property type="entry name" value="HU-HIG"/>
    <property type="match status" value="1"/>
</dbReference>
<accession>A0ABR7DL09</accession>
<evidence type="ECO:0000259" key="2">
    <source>
        <dbReference type="Pfam" id="PF18291"/>
    </source>
</evidence>
<reference evidence="3 4" key="1">
    <citation type="submission" date="2020-08" db="EMBL/GenBank/DDBJ databases">
        <title>Genome public.</title>
        <authorList>
            <person name="Liu C."/>
            <person name="Sun Q."/>
        </authorList>
    </citation>
    <scope>NUCLEOTIDE SEQUENCE [LARGE SCALE GENOMIC DNA]</scope>
    <source>
        <strain evidence="3 4">NSJ-79</strain>
    </source>
</reference>
<protein>
    <recommendedName>
        <fullName evidence="2">HU domain-containing protein</fullName>
    </recommendedName>
</protein>
<gene>
    <name evidence="3" type="ORF">H8S65_02555</name>
</gene>
<name>A0ABR7DL09_9BACT</name>
<evidence type="ECO:0000313" key="3">
    <source>
        <dbReference type="EMBL" id="MBC5631662.1"/>
    </source>
</evidence>
<feature type="domain" description="HU" evidence="2">
    <location>
        <begin position="1"/>
        <end position="121"/>
    </location>
</feature>
<dbReference type="SUPFAM" id="SSF47729">
    <property type="entry name" value="IHF-like DNA-binding proteins"/>
    <property type="match status" value="1"/>
</dbReference>
<dbReference type="RefSeq" id="WP_186928402.1">
    <property type="nucleotide sequence ID" value="NZ_JACOOJ010000003.1"/>
</dbReference>
<sequence>MAVNYKLVQKRNPVKPEDPKKWYAVPKSATAQTGKQMTKAATENTTVAPIEMEASLDLLAKYVPKQLVQGHTVHIPGVGYLRLSFKSDGVENIEDFDPVAMIHDARMIFKPDEELRKAVLDNLAFEDGGVLADGIDYASRTSYLKVVKGGGGGGEEERPGEL</sequence>